<feature type="compositionally biased region" description="Polar residues" evidence="1">
    <location>
        <begin position="263"/>
        <end position="276"/>
    </location>
</feature>
<comment type="caution">
    <text evidence="2">The sequence shown here is derived from an EMBL/GenBank/DDBJ whole genome shotgun (WGS) entry which is preliminary data.</text>
</comment>
<evidence type="ECO:0000256" key="1">
    <source>
        <dbReference type="SAM" id="MobiDB-lite"/>
    </source>
</evidence>
<organism evidence="2 3">
    <name type="scientific">Synchytrium endobioticum</name>
    <dbReference type="NCBI Taxonomy" id="286115"/>
    <lineage>
        <taxon>Eukaryota</taxon>
        <taxon>Fungi</taxon>
        <taxon>Fungi incertae sedis</taxon>
        <taxon>Chytridiomycota</taxon>
        <taxon>Chytridiomycota incertae sedis</taxon>
        <taxon>Chytridiomycetes</taxon>
        <taxon>Synchytriales</taxon>
        <taxon>Synchytriaceae</taxon>
        <taxon>Synchytrium</taxon>
    </lineage>
</organism>
<accession>A0A507CJ99</accession>
<feature type="compositionally biased region" description="Polar residues" evidence="1">
    <location>
        <begin position="283"/>
        <end position="292"/>
    </location>
</feature>
<keyword evidence="3" id="KW-1185">Reference proteome</keyword>
<feature type="region of interest" description="Disordered" evidence="1">
    <location>
        <begin position="263"/>
        <end position="301"/>
    </location>
</feature>
<reference evidence="2 3" key="1">
    <citation type="journal article" date="2019" name="Sci. Rep.">
        <title>Comparative genomics of chytrid fungi reveal insights into the obligate biotrophic and pathogenic lifestyle of Synchytrium endobioticum.</title>
        <authorList>
            <person name="van de Vossenberg B.T.L.H."/>
            <person name="Warris S."/>
            <person name="Nguyen H.D.T."/>
            <person name="van Gent-Pelzer M.P.E."/>
            <person name="Joly D.L."/>
            <person name="van de Geest H.C."/>
            <person name="Bonants P.J.M."/>
            <person name="Smith D.S."/>
            <person name="Levesque C.A."/>
            <person name="van der Lee T.A.J."/>
        </authorList>
    </citation>
    <scope>NUCLEOTIDE SEQUENCE [LARGE SCALE GENOMIC DNA]</scope>
    <source>
        <strain evidence="2 3">MB42</strain>
    </source>
</reference>
<evidence type="ECO:0000313" key="3">
    <source>
        <dbReference type="Proteomes" id="UP000317494"/>
    </source>
</evidence>
<dbReference type="Proteomes" id="UP000317494">
    <property type="component" value="Unassembled WGS sequence"/>
</dbReference>
<protein>
    <submittedName>
        <fullName evidence="2">Uncharacterized protein</fullName>
    </submittedName>
</protein>
<name>A0A507CJ99_9FUNG</name>
<evidence type="ECO:0000313" key="2">
    <source>
        <dbReference type="EMBL" id="TPX39721.1"/>
    </source>
</evidence>
<sequence length="322" mass="35005">MNFVSFSVSVNEDVSAEKVLVNQTGDDIRILQVKVIMWPKNICRITESCCNASARGLVRSQGPRSASPTSRSDEEAGRAVLRQRIATYQPTLQEVQIIRSSNTAYLSLYSFGILTGVSAGFLINKRRGVAWNSTHGVMMIFGTGLVGEFVGRKLAQQRAARVLALQLPVDSKLRQLLEQGRGLNIPRASLESTGDPVPDDTQGYERQSGSAWDRIRKQSDRATSIRRTDAAPGPTHDDGTYDDADSSWSSNHGVAIQNANTANWQTSSDPNGSNDKQPGALATSGSISNTQPAGLIIPRTREDLEKAKLKTNQYGDVITEVN</sequence>
<gene>
    <name evidence="2" type="ORF">SeMB42_g06279</name>
</gene>
<dbReference type="EMBL" id="QEAN01000342">
    <property type="protein sequence ID" value="TPX39721.1"/>
    <property type="molecule type" value="Genomic_DNA"/>
</dbReference>
<proteinExistence type="predicted"/>
<dbReference type="AlphaFoldDB" id="A0A507CJ99"/>
<feature type="region of interest" description="Disordered" evidence="1">
    <location>
        <begin position="186"/>
        <end position="251"/>
    </location>
</feature>
<dbReference type="VEuPathDB" id="FungiDB:SeMB42_g06279"/>